<gene>
    <name evidence="2" type="ORF">C7S16_6153</name>
</gene>
<evidence type="ECO:0000313" key="3">
    <source>
        <dbReference type="Proteomes" id="UP001272137"/>
    </source>
</evidence>
<name>A0AAW9CMV4_BURTH</name>
<dbReference type="AlphaFoldDB" id="A0AAW9CMV4"/>
<reference evidence="2" key="1">
    <citation type="submission" date="2018-08" db="EMBL/GenBank/DDBJ databases">
        <title>Identification of Burkholderia cepacia strains that express a Burkholderia pseudomallei-like capsular polysaccharide.</title>
        <authorList>
            <person name="Burtnick M.N."/>
            <person name="Vongsouvath M."/>
            <person name="Newton P."/>
            <person name="Wuthiekanun V."/>
            <person name="Limmathurotsakul D."/>
            <person name="Brett P.J."/>
            <person name="Chantratita N."/>
            <person name="Dance D.A."/>
        </authorList>
    </citation>
    <scope>NUCLEOTIDE SEQUENCE</scope>
    <source>
        <strain evidence="2">SBXCC001</strain>
    </source>
</reference>
<accession>A0AAW9CMV4</accession>
<evidence type="ECO:0000313" key="2">
    <source>
        <dbReference type="EMBL" id="MDW9252295.1"/>
    </source>
</evidence>
<organism evidence="2 3">
    <name type="scientific">Burkholderia thailandensis</name>
    <dbReference type="NCBI Taxonomy" id="57975"/>
    <lineage>
        <taxon>Bacteria</taxon>
        <taxon>Pseudomonadati</taxon>
        <taxon>Pseudomonadota</taxon>
        <taxon>Betaproteobacteria</taxon>
        <taxon>Burkholderiales</taxon>
        <taxon>Burkholderiaceae</taxon>
        <taxon>Burkholderia</taxon>
        <taxon>pseudomallei group</taxon>
    </lineage>
</organism>
<dbReference type="EMBL" id="QXCT01000001">
    <property type="protein sequence ID" value="MDW9252295.1"/>
    <property type="molecule type" value="Genomic_DNA"/>
</dbReference>
<dbReference type="Proteomes" id="UP001272137">
    <property type="component" value="Unassembled WGS sequence"/>
</dbReference>
<feature type="region of interest" description="Disordered" evidence="1">
    <location>
        <begin position="22"/>
        <end position="42"/>
    </location>
</feature>
<evidence type="ECO:0000256" key="1">
    <source>
        <dbReference type="SAM" id="MobiDB-lite"/>
    </source>
</evidence>
<sequence length="42" mass="4869">MGGVFPSDYRDRRARIRAAIARRRRKSDSLGRPGMHMRRIAA</sequence>
<proteinExistence type="predicted"/>
<comment type="caution">
    <text evidence="2">The sequence shown here is derived from an EMBL/GenBank/DDBJ whole genome shotgun (WGS) entry which is preliminary data.</text>
</comment>
<protein>
    <submittedName>
        <fullName evidence="2">Uncharacterized protein</fullName>
    </submittedName>
</protein>